<organism evidence="5 6">
    <name type="scientific">Albula glossodonta</name>
    <name type="common">roundjaw bonefish</name>
    <dbReference type="NCBI Taxonomy" id="121402"/>
    <lineage>
        <taxon>Eukaryota</taxon>
        <taxon>Metazoa</taxon>
        <taxon>Chordata</taxon>
        <taxon>Craniata</taxon>
        <taxon>Vertebrata</taxon>
        <taxon>Euteleostomi</taxon>
        <taxon>Actinopterygii</taxon>
        <taxon>Neopterygii</taxon>
        <taxon>Teleostei</taxon>
        <taxon>Albuliformes</taxon>
        <taxon>Albulidae</taxon>
        <taxon>Albula</taxon>
    </lineage>
</organism>
<dbReference type="GO" id="GO:0006357">
    <property type="term" value="P:regulation of transcription by RNA polymerase II"/>
    <property type="evidence" value="ECO:0007669"/>
    <property type="project" value="TreeGrafter"/>
</dbReference>
<dbReference type="GO" id="GO:0043066">
    <property type="term" value="P:negative regulation of apoptotic process"/>
    <property type="evidence" value="ECO:0007669"/>
    <property type="project" value="InterPro"/>
</dbReference>
<name>A0A8T2NP73_9TELE</name>
<feature type="compositionally biased region" description="Pro residues" evidence="3">
    <location>
        <begin position="384"/>
        <end position="393"/>
    </location>
</feature>
<keyword evidence="4" id="KW-0472">Membrane</keyword>
<gene>
    <name evidence="5" type="ORF">JZ751_023761</name>
</gene>
<dbReference type="EMBL" id="JAFBMS010000054">
    <property type="protein sequence ID" value="KAG9339368.1"/>
    <property type="molecule type" value="Genomic_DNA"/>
</dbReference>
<evidence type="ECO:0000313" key="5">
    <source>
        <dbReference type="EMBL" id="KAG9339368.1"/>
    </source>
</evidence>
<feature type="compositionally biased region" description="Polar residues" evidence="3">
    <location>
        <begin position="323"/>
        <end position="346"/>
    </location>
</feature>
<dbReference type="OrthoDB" id="8918651at2759"/>
<feature type="compositionally biased region" description="Basic residues" evidence="3">
    <location>
        <begin position="525"/>
        <end position="535"/>
    </location>
</feature>
<feature type="transmembrane region" description="Helical" evidence="4">
    <location>
        <begin position="49"/>
        <end position="74"/>
    </location>
</feature>
<feature type="compositionally biased region" description="Polar residues" evidence="3">
    <location>
        <begin position="278"/>
        <end position="290"/>
    </location>
</feature>
<dbReference type="PANTHER" id="PTHR23251">
    <property type="entry name" value="LYSINE-RICH CEACAM1 CO-ISOLATED PROTEIN LYRIC PROTEIN"/>
    <property type="match status" value="1"/>
</dbReference>
<feature type="region of interest" description="Disordered" evidence="3">
    <location>
        <begin position="77"/>
        <end position="128"/>
    </location>
</feature>
<comment type="subcellular location">
    <subcellularLocation>
        <location evidence="1">Nucleus</location>
    </subcellularLocation>
</comment>
<proteinExistence type="predicted"/>
<comment type="caution">
    <text evidence="5">The sequence shown here is derived from an EMBL/GenBank/DDBJ whole genome shotgun (WGS) entry which is preliminary data.</text>
</comment>
<feature type="compositionally biased region" description="Polar residues" evidence="3">
    <location>
        <begin position="483"/>
        <end position="493"/>
    </location>
</feature>
<feature type="compositionally biased region" description="Basic residues" evidence="3">
    <location>
        <begin position="416"/>
        <end position="426"/>
    </location>
</feature>
<evidence type="ECO:0000256" key="4">
    <source>
        <dbReference type="SAM" id="Phobius"/>
    </source>
</evidence>
<accession>A0A8T2NP73</accession>
<keyword evidence="4" id="KW-1133">Transmembrane helix</keyword>
<dbReference type="Proteomes" id="UP000824540">
    <property type="component" value="Unassembled WGS sequence"/>
</dbReference>
<protein>
    <recommendedName>
        <fullName evidence="7">Metadherin</fullName>
    </recommendedName>
</protein>
<dbReference type="InterPro" id="IPR031402">
    <property type="entry name" value="LYRIC"/>
</dbReference>
<dbReference type="InterPro" id="IPR052305">
    <property type="entry name" value="TransReg_TumorExp"/>
</dbReference>
<feature type="compositionally biased region" description="Basic and acidic residues" evidence="3">
    <location>
        <begin position="399"/>
        <end position="409"/>
    </location>
</feature>
<dbReference type="Pfam" id="PF15686">
    <property type="entry name" value="LYRIC"/>
    <property type="match status" value="1"/>
</dbReference>
<dbReference type="GO" id="GO:0045766">
    <property type="term" value="P:positive regulation of angiogenesis"/>
    <property type="evidence" value="ECO:0007669"/>
    <property type="project" value="InterPro"/>
</dbReference>
<keyword evidence="6" id="KW-1185">Reference proteome</keyword>
<dbReference type="AlphaFoldDB" id="A0A8T2NP73"/>
<dbReference type="GO" id="GO:0005634">
    <property type="term" value="C:nucleus"/>
    <property type="evidence" value="ECO:0007669"/>
    <property type="project" value="UniProtKB-SubCell"/>
</dbReference>
<reference evidence="5" key="1">
    <citation type="thesis" date="2021" institute="BYU ScholarsArchive" country="Provo, UT, USA">
        <title>Applications of and Algorithms for Genome Assembly and Genomic Analyses with an Emphasis on Marine Teleosts.</title>
        <authorList>
            <person name="Pickett B.D."/>
        </authorList>
    </citation>
    <scope>NUCLEOTIDE SEQUENCE</scope>
    <source>
        <strain evidence="5">HI-2016</strain>
    </source>
</reference>
<evidence type="ECO:0000256" key="3">
    <source>
        <dbReference type="SAM" id="MobiDB-lite"/>
    </source>
</evidence>
<sequence>MAASWQDVATQQAELLSSRLRELLSTGLGLLRSELGVDLGLKPELYPTWVILLTAFLGLLVIVVLWAAACSGIVGGKRRSVRTTEESNESTKAPVTKAAKTEEQKKKNKKKPAEKKPQPNGRTVVDLQEDAIVTEENLKPVLAEVKTEKAKKNKKKAKTEVKQTKTPSSSDGKEPDEGAWETKISNREKRQQRRKDKLTGEDSGSPGGGEPTASSTVEQPKPTASVPGGQRKNKGEALRTKPGKGDAIISQVSASWSETPALNGGGWNSRAMKHPAQMASSDGENWSAVANATGHRNAEPAAWSQEVEGSWSGGDGGMKTELSPASFTSLGLNPNAGEQPSLSDVQWDSPAQVDDEWSGLNGVADPGSDWNAPSELWGNYEEPQPSPPTPPEDPAPEAKGSDDEKEKGDSAGGSGKPKKKKKKKKKQGEDAGTASQEVGEPEKEALAEVEEAGPPAEEKALSAQAVAFTPEARVEQPAGVPESISQKPPTQVPQRLAEPESTAKQNSTPPPSQKKSEENWESPKQVKKKKARRET</sequence>
<evidence type="ECO:0008006" key="7">
    <source>
        <dbReference type="Google" id="ProtNLM"/>
    </source>
</evidence>
<dbReference type="GO" id="GO:0003712">
    <property type="term" value="F:transcription coregulator activity"/>
    <property type="evidence" value="ECO:0007669"/>
    <property type="project" value="TreeGrafter"/>
</dbReference>
<dbReference type="PANTHER" id="PTHR23251:SF0">
    <property type="entry name" value="PROTEIN LYRIC"/>
    <property type="match status" value="1"/>
</dbReference>
<keyword evidence="2" id="KW-0539">Nucleus</keyword>
<dbReference type="GO" id="GO:0043123">
    <property type="term" value="P:positive regulation of canonical NF-kappaB signal transduction"/>
    <property type="evidence" value="ECO:0007669"/>
    <property type="project" value="InterPro"/>
</dbReference>
<evidence type="ECO:0000256" key="1">
    <source>
        <dbReference type="ARBA" id="ARBA00004123"/>
    </source>
</evidence>
<evidence type="ECO:0000256" key="2">
    <source>
        <dbReference type="ARBA" id="ARBA00023242"/>
    </source>
</evidence>
<evidence type="ECO:0000313" key="6">
    <source>
        <dbReference type="Proteomes" id="UP000824540"/>
    </source>
</evidence>
<feature type="region of interest" description="Disordered" evidence="3">
    <location>
        <begin position="147"/>
        <end position="535"/>
    </location>
</feature>
<feature type="compositionally biased region" description="Polar residues" evidence="3">
    <location>
        <begin position="250"/>
        <end position="260"/>
    </location>
</feature>
<keyword evidence="4" id="KW-0812">Transmembrane</keyword>